<dbReference type="RefSeq" id="WP_204664918.1">
    <property type="nucleotide sequence ID" value="NZ_JAFBDT010000019.1"/>
</dbReference>
<keyword evidence="2 5" id="KW-0812">Transmembrane</keyword>
<reference evidence="7 8" key="1">
    <citation type="submission" date="2021-01" db="EMBL/GenBank/DDBJ databases">
        <title>Genomic Encyclopedia of Type Strains, Phase IV (KMG-IV): sequencing the most valuable type-strain genomes for metagenomic binning, comparative biology and taxonomic classification.</title>
        <authorList>
            <person name="Goeker M."/>
        </authorList>
    </citation>
    <scope>NUCLEOTIDE SEQUENCE [LARGE SCALE GENOMIC DNA]</scope>
    <source>
        <strain evidence="7 8">DSM 24436</strain>
    </source>
</reference>
<protein>
    <submittedName>
        <fullName evidence="7">ABC-2 type transport system permease protein</fullName>
    </submittedName>
</protein>
<feature type="transmembrane region" description="Helical" evidence="5">
    <location>
        <begin position="173"/>
        <end position="190"/>
    </location>
</feature>
<feature type="transmembrane region" description="Helical" evidence="5">
    <location>
        <begin position="342"/>
        <end position="364"/>
    </location>
</feature>
<keyword evidence="4 5" id="KW-0472">Membrane</keyword>
<accession>A0ABS2MSX2</accession>
<evidence type="ECO:0000256" key="2">
    <source>
        <dbReference type="ARBA" id="ARBA00022692"/>
    </source>
</evidence>
<organism evidence="7 8">
    <name type="scientific">Fusibacter tunisiensis</name>
    <dbReference type="NCBI Taxonomy" id="1008308"/>
    <lineage>
        <taxon>Bacteria</taxon>
        <taxon>Bacillati</taxon>
        <taxon>Bacillota</taxon>
        <taxon>Clostridia</taxon>
        <taxon>Eubacteriales</taxon>
        <taxon>Eubacteriales Family XII. Incertae Sedis</taxon>
        <taxon>Fusibacter</taxon>
    </lineage>
</organism>
<evidence type="ECO:0000259" key="6">
    <source>
        <dbReference type="Pfam" id="PF12698"/>
    </source>
</evidence>
<feature type="transmembrane region" description="Helical" evidence="5">
    <location>
        <begin position="283"/>
        <end position="304"/>
    </location>
</feature>
<comment type="subcellular location">
    <subcellularLocation>
        <location evidence="1">Membrane</location>
        <topology evidence="1">Multi-pass membrane protein</topology>
    </subcellularLocation>
</comment>
<name>A0ABS2MSX2_9FIRM</name>
<feature type="transmembrane region" description="Helical" evidence="5">
    <location>
        <begin position="316"/>
        <end position="336"/>
    </location>
</feature>
<dbReference type="InterPro" id="IPR052902">
    <property type="entry name" value="ABC-2_transporter"/>
</dbReference>
<dbReference type="InterPro" id="IPR013525">
    <property type="entry name" value="ABC2_TM"/>
</dbReference>
<feature type="transmembrane region" description="Helical" evidence="5">
    <location>
        <begin position="20"/>
        <end position="38"/>
    </location>
</feature>
<dbReference type="Pfam" id="PF12698">
    <property type="entry name" value="ABC2_membrane_3"/>
    <property type="match status" value="1"/>
</dbReference>
<evidence type="ECO:0000256" key="4">
    <source>
        <dbReference type="ARBA" id="ARBA00023136"/>
    </source>
</evidence>
<feature type="transmembrane region" description="Helical" evidence="5">
    <location>
        <begin position="254"/>
        <end position="277"/>
    </location>
</feature>
<evidence type="ECO:0000256" key="3">
    <source>
        <dbReference type="ARBA" id="ARBA00022989"/>
    </source>
</evidence>
<evidence type="ECO:0000256" key="5">
    <source>
        <dbReference type="SAM" id="Phobius"/>
    </source>
</evidence>
<keyword evidence="3 5" id="KW-1133">Transmembrane helix</keyword>
<gene>
    <name evidence="7" type="ORF">JOC49_002048</name>
</gene>
<dbReference type="EMBL" id="JAFBDT010000019">
    <property type="protein sequence ID" value="MBM7562488.1"/>
    <property type="molecule type" value="Genomic_DNA"/>
</dbReference>
<evidence type="ECO:0000313" key="8">
    <source>
        <dbReference type="Proteomes" id="UP000767854"/>
    </source>
</evidence>
<feature type="domain" description="ABC-2 type transporter transmembrane" evidence="6">
    <location>
        <begin position="17"/>
        <end position="358"/>
    </location>
</feature>
<feature type="transmembrane region" description="Helical" evidence="5">
    <location>
        <begin position="217"/>
        <end position="242"/>
    </location>
</feature>
<dbReference type="Proteomes" id="UP000767854">
    <property type="component" value="Unassembled WGS sequence"/>
</dbReference>
<dbReference type="PANTHER" id="PTHR43027">
    <property type="entry name" value="DOXORUBICIN RESISTANCE ABC TRANSPORTER PERMEASE PROTEIN DRRC-RELATED"/>
    <property type="match status" value="1"/>
</dbReference>
<evidence type="ECO:0000256" key="1">
    <source>
        <dbReference type="ARBA" id="ARBA00004141"/>
    </source>
</evidence>
<comment type="caution">
    <text evidence="7">The sequence shown here is derived from an EMBL/GenBank/DDBJ whole genome shotgun (WGS) entry which is preliminary data.</text>
</comment>
<keyword evidence="8" id="KW-1185">Reference proteome</keyword>
<dbReference type="PANTHER" id="PTHR43027:SF1">
    <property type="entry name" value="DOXORUBICIN RESISTANCE ABC TRANSPORTER PERMEASE PROTEIN DRRC-RELATED"/>
    <property type="match status" value="1"/>
</dbReference>
<sequence length="372" mass="41068">MFGHIFVYRLKVLLRDKSMIFWTMIFPIALATFFNLAFGGFSSQGTFGTIPVAVVLESDNIAFADTLEKMSTGESPMFKPDFVTPSQADALLSDGKVAGTITVADTMALKVNQSGISQSILKIFLDRYAHTTRTVSRIAAIHPESLQNMDLTPVTFTKDAPITTGNLDMTLNYFYALIAMACFYGSFFGLEEVSLIQANLSRRGARLNMAPVHKLKAFIYSSLASYTILIGEMMVLMAYLIFVLGVNFGSQIGLILVTVFIGSLAGLTFGSFIAALVKGDANMKTGLLIGITMIGSFLSGMMFAEMKYLVQTKFPLLTIINPVNLLADAFYALYFFSTYNRYLLNISGLLIFTVIFALSTYWVIRRRKYASL</sequence>
<evidence type="ECO:0000313" key="7">
    <source>
        <dbReference type="EMBL" id="MBM7562488.1"/>
    </source>
</evidence>
<proteinExistence type="predicted"/>